<dbReference type="SUPFAM" id="SSF50249">
    <property type="entry name" value="Nucleic acid-binding proteins"/>
    <property type="match status" value="1"/>
</dbReference>
<keyword evidence="2" id="KW-0479">Metal-binding</keyword>
<sequence length="200" mass="22241">MSREDNKLTLPGERVASIEEFEGGKNTYMTPDGTVRSATVGTTVYDLKRRIVKIEQKNSPMLPKVGDIIVGYVEMMFSSMVSIKVLYINDKWSEAGFSAIASARIGSRADVERRGDRRATFHNGDIVRGRVISLLNSTIHLTLTEKEYGLLYALCFICGGDTVRTSESTIKCVECGAFENRKLAHDYGKESFRLVLKAGK</sequence>
<dbReference type="PANTHER" id="PTHR12686">
    <property type="entry name" value="3'-5' EXORIBONUCLEASE CSL4-RELATED"/>
    <property type="match status" value="1"/>
</dbReference>
<dbReference type="InterPro" id="IPR030850">
    <property type="entry name" value="Exosome_Csl4_arc"/>
</dbReference>
<dbReference type="GO" id="GO:0006396">
    <property type="term" value="P:RNA processing"/>
    <property type="evidence" value="ECO:0007669"/>
    <property type="project" value="InterPro"/>
</dbReference>
<dbReference type="EMBL" id="CP002408">
    <property type="protein sequence ID" value="AFU59998.1"/>
    <property type="molecule type" value="Genomic_DNA"/>
</dbReference>
<dbReference type="STRING" id="1237085.Ngar_c30820"/>
<keyword evidence="1 2" id="KW-0271">Exosome</keyword>
<dbReference type="GO" id="GO:0005737">
    <property type="term" value="C:cytoplasm"/>
    <property type="evidence" value="ECO:0007669"/>
    <property type="project" value="UniProtKB-SubCell"/>
</dbReference>
<keyword evidence="2" id="KW-0862">Zinc</keyword>
<reference evidence="3 4" key="1">
    <citation type="journal article" date="2012" name="Environ. Microbiol.">
        <title>The genome of the ammonia-oxidizing Candidatus Nitrososphaera gargensis: insights into metabolic versatility and environmental adaptations.</title>
        <authorList>
            <person name="Spang A."/>
            <person name="Poehlein A."/>
            <person name="Offre P."/>
            <person name="Zumbragel S."/>
            <person name="Haider S."/>
            <person name="Rychlik N."/>
            <person name="Nowka B."/>
            <person name="Schmeisser C."/>
            <person name="Lebedeva E.V."/>
            <person name="Rattei T."/>
            <person name="Bohm C."/>
            <person name="Schmid M."/>
            <person name="Galushko A."/>
            <person name="Hatzenpichler R."/>
            <person name="Weinmaier T."/>
            <person name="Daniel R."/>
            <person name="Schleper C."/>
            <person name="Spieck E."/>
            <person name="Streit W."/>
            <person name="Wagner M."/>
        </authorList>
    </citation>
    <scope>NUCLEOTIDE SEQUENCE [LARGE SCALE GENOMIC DNA]</scope>
    <source>
        <strain evidence="4">Ga9.2</strain>
    </source>
</reference>
<evidence type="ECO:0000256" key="2">
    <source>
        <dbReference type="HAMAP-Rule" id="MF_00975"/>
    </source>
</evidence>
<dbReference type="SUPFAM" id="SSF110324">
    <property type="entry name" value="Ribosomal L27 protein-like"/>
    <property type="match status" value="1"/>
</dbReference>
<name>K0IKU3_NITGG</name>
<dbReference type="Gene3D" id="2.40.50.140">
    <property type="entry name" value="Nucleic acid-binding proteins"/>
    <property type="match status" value="1"/>
</dbReference>
<dbReference type="KEGG" id="nga:Ngar_c30820"/>
<keyword evidence="2" id="KW-0963">Cytoplasm</keyword>
<protein>
    <recommendedName>
        <fullName evidence="2">Exosome complex component Csl4</fullName>
    </recommendedName>
</protein>
<feature type="binding site" evidence="2">
    <location>
        <position position="172"/>
    </location>
    <ligand>
        <name>Zn(2+)</name>
        <dbReference type="ChEBI" id="CHEBI:29105"/>
    </ligand>
</feature>
<dbReference type="OrthoDB" id="6768at2157"/>
<comment type="subunit">
    <text evidence="2">Component of the archaeal exosome complex. Forms a trimer of Rrp4 and/or Csl4 subunits. The trimer associates with an hexameric ring-like arrangement composed of 3 Rrp41-Rrp42 heterodimers. Interacts with DnaG.</text>
</comment>
<comment type="function">
    <text evidence="2">Non-catalytic component of the exosome, which is a complex involved in RNA degradation. Increases the RNA binding and the efficiency of RNA degradation. Helpful for the interaction of the exosome with A-poor RNAs.</text>
</comment>
<dbReference type="PANTHER" id="PTHR12686:SF8">
    <property type="entry name" value="EXOSOME COMPLEX COMPONENT CSL4"/>
    <property type="match status" value="1"/>
</dbReference>
<dbReference type="GeneID" id="13796892"/>
<dbReference type="InParanoid" id="K0IKU3"/>
<organism evidence="3 4">
    <name type="scientific">Nitrososphaera gargensis (strain Ga9.2)</name>
    <dbReference type="NCBI Taxonomy" id="1237085"/>
    <lineage>
        <taxon>Archaea</taxon>
        <taxon>Nitrososphaerota</taxon>
        <taxon>Nitrososphaeria</taxon>
        <taxon>Nitrososphaerales</taxon>
        <taxon>Nitrososphaeraceae</taxon>
        <taxon>Nitrososphaera</taxon>
    </lineage>
</organism>
<dbReference type="Proteomes" id="UP000008037">
    <property type="component" value="Chromosome"/>
</dbReference>
<dbReference type="GO" id="GO:0008270">
    <property type="term" value="F:zinc ion binding"/>
    <property type="evidence" value="ECO:0007669"/>
    <property type="project" value="UniProtKB-UniRule"/>
</dbReference>
<dbReference type="GO" id="GO:0006401">
    <property type="term" value="P:RNA catabolic process"/>
    <property type="evidence" value="ECO:0007669"/>
    <property type="project" value="UniProtKB-UniRule"/>
</dbReference>
<dbReference type="HOGENOM" id="CLU_067135_1_1_2"/>
<gene>
    <name evidence="2" type="primary">csl4</name>
    <name evidence="3" type="ordered locus">Ngar_c30820</name>
</gene>
<dbReference type="AlphaFoldDB" id="K0IKU3"/>
<dbReference type="RefSeq" id="WP_015020532.1">
    <property type="nucleotide sequence ID" value="NC_018719.1"/>
</dbReference>
<comment type="subcellular location">
    <subcellularLocation>
        <location evidence="2">Cytoplasm</location>
    </subcellularLocation>
</comment>
<dbReference type="InterPro" id="IPR012340">
    <property type="entry name" value="NA-bd_OB-fold"/>
</dbReference>
<feature type="binding site" evidence="2">
    <location>
        <position position="155"/>
    </location>
    <ligand>
        <name>Zn(2+)</name>
        <dbReference type="ChEBI" id="CHEBI:29105"/>
    </ligand>
</feature>
<comment type="similarity">
    <text evidence="2">Belongs to the CSL4 family.</text>
</comment>
<dbReference type="GO" id="GO:0000178">
    <property type="term" value="C:exosome (RNase complex)"/>
    <property type="evidence" value="ECO:0007669"/>
    <property type="project" value="UniProtKB-KW"/>
</dbReference>
<evidence type="ECO:0000256" key="1">
    <source>
        <dbReference type="ARBA" id="ARBA00022835"/>
    </source>
</evidence>
<dbReference type="HAMAP" id="MF_00975">
    <property type="entry name" value="Exosome_Csl4"/>
    <property type="match status" value="1"/>
</dbReference>
<proteinExistence type="inferred from homology"/>
<dbReference type="Gene3D" id="2.40.50.100">
    <property type="match status" value="1"/>
</dbReference>
<accession>K0IKU3</accession>
<feature type="binding site" evidence="2">
    <location>
        <position position="158"/>
    </location>
    <ligand>
        <name>Zn(2+)</name>
        <dbReference type="ChEBI" id="CHEBI:29105"/>
    </ligand>
</feature>
<dbReference type="NCBIfam" id="NF034126">
    <property type="entry name" value="PRK09521.1"/>
    <property type="match status" value="1"/>
</dbReference>
<evidence type="ECO:0000313" key="4">
    <source>
        <dbReference type="Proteomes" id="UP000008037"/>
    </source>
</evidence>
<dbReference type="InterPro" id="IPR039771">
    <property type="entry name" value="Csl4"/>
</dbReference>
<evidence type="ECO:0000313" key="3">
    <source>
        <dbReference type="EMBL" id="AFU59998.1"/>
    </source>
</evidence>
<keyword evidence="4" id="KW-1185">Reference proteome</keyword>
<feature type="binding site" evidence="2">
    <location>
        <position position="175"/>
    </location>
    <ligand>
        <name>Zn(2+)</name>
        <dbReference type="ChEBI" id="CHEBI:29105"/>
    </ligand>
</feature>